<dbReference type="GeneID" id="83715554"/>
<evidence type="ECO:0000256" key="2">
    <source>
        <dbReference type="ARBA" id="ARBA00023002"/>
    </source>
</evidence>
<accession>A0A829M1U9</accession>
<organism evidence="5 6">
    <name type="scientific">Limosilactobacillus fermentum NB-22</name>
    <dbReference type="NCBI Taxonomy" id="1408443"/>
    <lineage>
        <taxon>Bacteria</taxon>
        <taxon>Bacillati</taxon>
        <taxon>Bacillota</taxon>
        <taxon>Bacilli</taxon>
        <taxon>Lactobacillales</taxon>
        <taxon>Lactobacillaceae</taxon>
        <taxon>Limosilactobacillus</taxon>
    </lineage>
</organism>
<comment type="similarity">
    <text evidence="1 3">Belongs to the short-chain dehydrogenases/reductases (SDR) family.</text>
</comment>
<gene>
    <name evidence="5" type="ORF">NB22_03755</name>
</gene>
<dbReference type="PANTHER" id="PTHR43115:SF4">
    <property type="entry name" value="DEHYDROGENASE_REDUCTASE SDR FAMILY MEMBER 11"/>
    <property type="match status" value="1"/>
</dbReference>
<dbReference type="GO" id="GO:0016491">
    <property type="term" value="F:oxidoreductase activity"/>
    <property type="evidence" value="ECO:0007669"/>
    <property type="project" value="UniProtKB-KW"/>
</dbReference>
<dbReference type="EMBL" id="AYHA01000080">
    <property type="protein sequence ID" value="ESS01613.1"/>
    <property type="molecule type" value="Genomic_DNA"/>
</dbReference>
<reference evidence="6" key="1">
    <citation type="submission" date="2013-10" db="EMBL/GenBank/DDBJ databases">
        <title>Draft genome sequence of Lactobacillus fermentum NB-22.</title>
        <authorList>
            <person name="Chaplin A.V."/>
            <person name="Shkoporov A.N."/>
            <person name="Khokhlova E.V."/>
            <person name="Efimov B.A."/>
            <person name="Kafarskaia L.I."/>
        </authorList>
    </citation>
    <scope>NUCLEOTIDE SEQUENCE [LARGE SCALE GENOMIC DNA]</scope>
    <source>
        <strain evidence="6">NB-22</strain>
    </source>
</reference>
<dbReference type="PRINTS" id="PR00080">
    <property type="entry name" value="SDRFAMILY"/>
</dbReference>
<comment type="caution">
    <text evidence="5">The sequence shown here is derived from an EMBL/GenBank/DDBJ whole genome shotgun (WGS) entry which is preliminary data.</text>
</comment>
<dbReference type="SUPFAM" id="SSF51735">
    <property type="entry name" value="NAD(P)-binding Rossmann-fold domains"/>
    <property type="match status" value="1"/>
</dbReference>
<dbReference type="CDD" id="cd05233">
    <property type="entry name" value="SDR_c"/>
    <property type="match status" value="1"/>
</dbReference>
<keyword evidence="2" id="KW-0560">Oxidoreductase</keyword>
<feature type="coiled-coil region" evidence="4">
    <location>
        <begin position="55"/>
        <end position="82"/>
    </location>
</feature>
<evidence type="ECO:0000256" key="4">
    <source>
        <dbReference type="SAM" id="Coils"/>
    </source>
</evidence>
<dbReference type="Gene3D" id="3.40.50.720">
    <property type="entry name" value="NAD(P)-binding Rossmann-like Domain"/>
    <property type="match status" value="1"/>
</dbReference>
<reference evidence="5 6" key="2">
    <citation type="journal article" date="2015" name="Genome Announc.">
        <title>Draft Genome Sequence of Lactobacillus fermentum NB-22.</title>
        <authorList>
            <person name="Chaplin A.V."/>
            <person name="Shkoporov A.N."/>
            <person name="Efimov B.A."/>
            <person name="Pikina A.P."/>
            <person name="Borisova O.Y."/>
            <person name="Gladko I.A."/>
            <person name="Postnikova E.A."/>
            <person name="Lordkipanidze A.E."/>
            <person name="Kafarskaia L.I."/>
        </authorList>
    </citation>
    <scope>NUCLEOTIDE SEQUENCE [LARGE SCALE GENOMIC DNA]</scope>
    <source>
        <strain evidence="5 6">NB-22</strain>
    </source>
</reference>
<dbReference type="AlphaFoldDB" id="A0A829M1U9"/>
<evidence type="ECO:0000313" key="5">
    <source>
        <dbReference type="EMBL" id="ESS01613.1"/>
    </source>
</evidence>
<protein>
    <submittedName>
        <fullName evidence="5">Oxidoreductase</fullName>
    </submittedName>
</protein>
<dbReference type="Pfam" id="PF00106">
    <property type="entry name" value="adh_short"/>
    <property type="match status" value="1"/>
</dbReference>
<evidence type="ECO:0000256" key="1">
    <source>
        <dbReference type="ARBA" id="ARBA00006484"/>
    </source>
</evidence>
<dbReference type="InterPro" id="IPR002347">
    <property type="entry name" value="SDR_fam"/>
</dbReference>
<keyword evidence="4" id="KW-0175">Coiled coil</keyword>
<dbReference type="InterPro" id="IPR036291">
    <property type="entry name" value="NAD(P)-bd_dom_sf"/>
</dbReference>
<proteinExistence type="inferred from homology"/>
<dbReference type="PANTHER" id="PTHR43115">
    <property type="entry name" value="DEHYDROGENASE/REDUCTASE SDR FAMILY MEMBER 11"/>
    <property type="match status" value="1"/>
</dbReference>
<dbReference type="Gene3D" id="6.10.250.550">
    <property type="match status" value="1"/>
</dbReference>
<dbReference type="RefSeq" id="WP_023465859.1">
    <property type="nucleotide sequence ID" value="NZ_KI546230.1"/>
</dbReference>
<evidence type="ECO:0000313" key="6">
    <source>
        <dbReference type="Proteomes" id="UP000018412"/>
    </source>
</evidence>
<evidence type="ECO:0000256" key="3">
    <source>
        <dbReference type="RuleBase" id="RU000363"/>
    </source>
</evidence>
<dbReference type="Proteomes" id="UP000018412">
    <property type="component" value="Unassembled WGS sequence"/>
</dbReference>
<dbReference type="PRINTS" id="PR00081">
    <property type="entry name" value="GDHRDH"/>
</dbReference>
<name>A0A829M1U9_LIMFE</name>
<sequence length="328" mass="34667">MGQKRPLFYLPGGTKVLIAIATGLAAMARLKAAHQQLKEVATALSTPPEEVVAAASDLLAKNKALKKQLKAATKALMAQQAAQVLASGQQVNEVHIESAGDISVLAPLVLKGAGEETLLWAKLQAVVDEIKAAGGKASYRTVDVTDLQSVKDLVAAAQAEFGGLDVIYNNAGIMPNSPMSEVWVDEWNAMIEIDLKGVLNGIAAVLPVFKAQKHGHIIATSSVAGVKNYVGSGVYGAAKWGVRNAMEVTRMESANEGTNIRCTTLCPAAIDTELLDHIGFEMTAANMKAFYKQHALSPEAIARVVNIAVDQPAEVDISEVMIYPTNQA</sequence>